<dbReference type="EMBL" id="QPFP01000045">
    <property type="protein sequence ID" value="TEB26829.1"/>
    <property type="molecule type" value="Genomic_DNA"/>
</dbReference>
<evidence type="ECO:0000256" key="1">
    <source>
        <dbReference type="ARBA" id="ARBA00022737"/>
    </source>
</evidence>
<reference evidence="3 4" key="1">
    <citation type="journal article" date="2019" name="Nat. Ecol. Evol.">
        <title>Megaphylogeny resolves global patterns of mushroom evolution.</title>
        <authorList>
            <person name="Varga T."/>
            <person name="Krizsan K."/>
            <person name="Foldi C."/>
            <person name="Dima B."/>
            <person name="Sanchez-Garcia M."/>
            <person name="Sanchez-Ramirez S."/>
            <person name="Szollosi G.J."/>
            <person name="Szarkandi J.G."/>
            <person name="Papp V."/>
            <person name="Albert L."/>
            <person name="Andreopoulos W."/>
            <person name="Angelini C."/>
            <person name="Antonin V."/>
            <person name="Barry K.W."/>
            <person name="Bougher N.L."/>
            <person name="Buchanan P."/>
            <person name="Buyck B."/>
            <person name="Bense V."/>
            <person name="Catcheside P."/>
            <person name="Chovatia M."/>
            <person name="Cooper J."/>
            <person name="Damon W."/>
            <person name="Desjardin D."/>
            <person name="Finy P."/>
            <person name="Geml J."/>
            <person name="Haridas S."/>
            <person name="Hughes K."/>
            <person name="Justo A."/>
            <person name="Karasinski D."/>
            <person name="Kautmanova I."/>
            <person name="Kiss B."/>
            <person name="Kocsube S."/>
            <person name="Kotiranta H."/>
            <person name="LaButti K.M."/>
            <person name="Lechner B.E."/>
            <person name="Liimatainen K."/>
            <person name="Lipzen A."/>
            <person name="Lukacs Z."/>
            <person name="Mihaltcheva S."/>
            <person name="Morgado L.N."/>
            <person name="Niskanen T."/>
            <person name="Noordeloos M.E."/>
            <person name="Ohm R.A."/>
            <person name="Ortiz-Santana B."/>
            <person name="Ovrebo C."/>
            <person name="Racz N."/>
            <person name="Riley R."/>
            <person name="Savchenko A."/>
            <person name="Shiryaev A."/>
            <person name="Soop K."/>
            <person name="Spirin V."/>
            <person name="Szebenyi C."/>
            <person name="Tomsovsky M."/>
            <person name="Tulloss R.E."/>
            <person name="Uehling J."/>
            <person name="Grigoriev I.V."/>
            <person name="Vagvolgyi C."/>
            <person name="Papp T."/>
            <person name="Martin F.M."/>
            <person name="Miettinen O."/>
            <person name="Hibbett D.S."/>
            <person name="Nagy L.G."/>
        </authorList>
    </citation>
    <scope>NUCLEOTIDE SEQUENCE [LARGE SCALE GENOMIC DNA]</scope>
    <source>
        <strain evidence="3 4">FP101781</strain>
    </source>
</reference>
<organism evidence="3 4">
    <name type="scientific">Coprinellus micaceus</name>
    <name type="common">Glistening ink-cap mushroom</name>
    <name type="synonym">Coprinus micaceus</name>
    <dbReference type="NCBI Taxonomy" id="71717"/>
    <lineage>
        <taxon>Eukaryota</taxon>
        <taxon>Fungi</taxon>
        <taxon>Dikarya</taxon>
        <taxon>Basidiomycota</taxon>
        <taxon>Agaricomycotina</taxon>
        <taxon>Agaricomycetes</taxon>
        <taxon>Agaricomycetidae</taxon>
        <taxon>Agaricales</taxon>
        <taxon>Agaricineae</taxon>
        <taxon>Psathyrellaceae</taxon>
        <taxon>Coprinellus</taxon>
    </lineage>
</organism>
<dbReference type="AlphaFoldDB" id="A0A4Y7T009"/>
<dbReference type="PANTHER" id="PTHR10039">
    <property type="entry name" value="AMELOGENIN"/>
    <property type="match status" value="1"/>
</dbReference>
<keyword evidence="4" id="KW-1185">Reference proteome</keyword>
<evidence type="ECO:0000259" key="2">
    <source>
        <dbReference type="Pfam" id="PF24883"/>
    </source>
</evidence>
<evidence type="ECO:0000313" key="3">
    <source>
        <dbReference type="EMBL" id="TEB26829.1"/>
    </source>
</evidence>
<feature type="domain" description="Nephrocystin 3-like N-terminal" evidence="2">
    <location>
        <begin position="79"/>
        <end position="221"/>
    </location>
</feature>
<name>A0A4Y7T009_COPMI</name>
<dbReference type="STRING" id="71717.A0A4Y7T009"/>
<dbReference type="Proteomes" id="UP000298030">
    <property type="component" value="Unassembled WGS sequence"/>
</dbReference>
<evidence type="ECO:0000313" key="4">
    <source>
        <dbReference type="Proteomes" id="UP000298030"/>
    </source>
</evidence>
<dbReference type="InterPro" id="IPR027417">
    <property type="entry name" value="P-loop_NTPase"/>
</dbReference>
<dbReference type="PANTHER" id="PTHR10039:SF14">
    <property type="entry name" value="NACHT DOMAIN-CONTAINING PROTEIN"/>
    <property type="match status" value="1"/>
</dbReference>
<comment type="caution">
    <text evidence="3">The sequence shown here is derived from an EMBL/GenBank/DDBJ whole genome shotgun (WGS) entry which is preliminary data.</text>
</comment>
<proteinExistence type="predicted"/>
<dbReference type="Gene3D" id="3.40.50.300">
    <property type="entry name" value="P-loop containing nucleotide triphosphate hydrolases"/>
    <property type="match status" value="1"/>
</dbReference>
<dbReference type="SUPFAM" id="SSF52540">
    <property type="entry name" value="P-loop containing nucleoside triphosphate hydrolases"/>
    <property type="match status" value="1"/>
</dbReference>
<protein>
    <recommendedName>
        <fullName evidence="2">Nephrocystin 3-like N-terminal domain-containing protein</fullName>
    </recommendedName>
</protein>
<dbReference type="OrthoDB" id="4760524at2759"/>
<sequence>MFRKAHNFSIDRNTQINAKNYYAVNVVQEPEPQAKEEESLTDFLLGLSKHVAPGALSNSSERFDAPKCHEHTRVAVQEEIFSWITDGEGDAEPKKMLWITGPAGTGKTAIAGSVADVCQEAGFLAASFFFSTFARSPDRRTKGRLVTTLAYQLCQHRIFRGCLPRLVGAAMRKDPIIFKRNLHEQVEALILNPLRECQGRYDPLKCPKVIIIDGLDECDGDRFQSGDGTNQHALLRDKALAQDEILSTLLHAANDSAFPFLIIVASRPEHHIRRFFSAPAGRMASFELFLDDKYDPDADITLFYKAKFAQIRRRFSHLPASWPGSYALRTLVSNASGQFVYAATAVRFIETPTAPPQIQLECVLNLRAADGSPFGTLDALYTQILKSSPNSMMTIRWLKTYRWLDFMDPHKTFCTAWFFNRLFESAAGEADIMVGCLPSLMRVPPQDDRVGDYTFYHKSIFDFLEDPKRSSAFPAEGVDMSEAWTKQRIVRTLSCTYSLSIFQHELTMFSGKGPEAPLPPEGDRRFFTSRFFECLAVMWAKRVSIFPCPSHYEERLLSSDVEWWGREAFKERNFSGLPGHLFIMVHEQCRGYSSCRPVCKHWRKRLLKTWAEEGKLVKPTAFSLLRDRFRVEDLSDPYFLVDMRSSRAR</sequence>
<dbReference type="Pfam" id="PF24883">
    <property type="entry name" value="NPHP3_N"/>
    <property type="match status" value="1"/>
</dbReference>
<keyword evidence="1" id="KW-0677">Repeat</keyword>
<gene>
    <name evidence="3" type="ORF">FA13DRAFT_1737038</name>
</gene>
<dbReference type="InterPro" id="IPR056884">
    <property type="entry name" value="NPHP3-like_N"/>
</dbReference>
<accession>A0A4Y7T009</accession>